<dbReference type="InterPro" id="IPR021457">
    <property type="entry name" value="DUF3108"/>
</dbReference>
<dbReference type="Gene3D" id="2.40.360.20">
    <property type="match status" value="1"/>
</dbReference>
<feature type="chain" id="PRO_5045314517" evidence="1">
    <location>
        <begin position="32"/>
        <end position="200"/>
    </location>
</feature>
<comment type="caution">
    <text evidence="2">The sequence shown here is derived from an EMBL/GenBank/DDBJ whole genome shotgun (WGS) entry which is preliminary data.</text>
</comment>
<organism evidence="2 3">
    <name type="scientific">Tistrella bauzanensis</name>
    <dbReference type="NCBI Taxonomy" id="657419"/>
    <lineage>
        <taxon>Bacteria</taxon>
        <taxon>Pseudomonadati</taxon>
        <taxon>Pseudomonadota</taxon>
        <taxon>Alphaproteobacteria</taxon>
        <taxon>Geminicoccales</taxon>
        <taxon>Geminicoccaceae</taxon>
        <taxon>Tistrella</taxon>
    </lineage>
</organism>
<keyword evidence="3" id="KW-1185">Reference proteome</keyword>
<feature type="signal peptide" evidence="1">
    <location>
        <begin position="1"/>
        <end position="31"/>
    </location>
</feature>
<accession>A0ABQ1IUH7</accession>
<evidence type="ECO:0000256" key="1">
    <source>
        <dbReference type="SAM" id="SignalP"/>
    </source>
</evidence>
<evidence type="ECO:0000313" key="2">
    <source>
        <dbReference type="EMBL" id="GGB52812.1"/>
    </source>
</evidence>
<dbReference type="EMBL" id="BMDZ01000051">
    <property type="protein sequence ID" value="GGB52812.1"/>
    <property type="molecule type" value="Genomic_DNA"/>
</dbReference>
<proteinExistence type="predicted"/>
<evidence type="ECO:0000313" key="3">
    <source>
        <dbReference type="Proteomes" id="UP000603352"/>
    </source>
</evidence>
<reference evidence="3" key="1">
    <citation type="journal article" date="2019" name="Int. J. Syst. Evol. Microbiol.">
        <title>The Global Catalogue of Microorganisms (GCM) 10K type strain sequencing project: providing services to taxonomists for standard genome sequencing and annotation.</title>
        <authorList>
            <consortium name="The Broad Institute Genomics Platform"/>
            <consortium name="The Broad Institute Genome Sequencing Center for Infectious Disease"/>
            <person name="Wu L."/>
            <person name="Ma J."/>
        </authorList>
    </citation>
    <scope>NUCLEOTIDE SEQUENCE [LARGE SCALE GENOMIC DNA]</scope>
    <source>
        <strain evidence="3">CGMCC 1.10188</strain>
    </source>
</reference>
<dbReference type="Pfam" id="PF11306">
    <property type="entry name" value="DUF3108"/>
    <property type="match status" value="1"/>
</dbReference>
<gene>
    <name evidence="2" type="ORF">GCM10011505_37260</name>
</gene>
<keyword evidence="1" id="KW-0732">Signal</keyword>
<dbReference type="Proteomes" id="UP000603352">
    <property type="component" value="Unassembled WGS sequence"/>
</dbReference>
<sequence>MHEVTMFGYQLSRIARSATLLFIMAAGPAFAQNGLDGSFHAPVPSTELVWQGETHSGNYTSHNVFIGVDGFKIMFKRGSVEDGAWIPFCYSCARNVIDMDAYAALWPLEVGKSVSFRRKRADGNREWAHVITVTGTESVTVGAGTFDTFVVEEVATSIGGSWRSTSHFWWAPAVNYMVKQEIEESSGQWSRDQVINIKSR</sequence>
<name>A0ABQ1IUH7_9PROT</name>
<protein>
    <submittedName>
        <fullName evidence="2">Uncharacterized protein</fullName>
    </submittedName>
</protein>